<dbReference type="EMBL" id="UINC01223890">
    <property type="protein sequence ID" value="SVE53270.1"/>
    <property type="molecule type" value="Genomic_DNA"/>
</dbReference>
<evidence type="ECO:0008006" key="3">
    <source>
        <dbReference type="Google" id="ProtNLM"/>
    </source>
</evidence>
<organism evidence="2">
    <name type="scientific">marine metagenome</name>
    <dbReference type="NCBI Taxonomy" id="408172"/>
    <lineage>
        <taxon>unclassified sequences</taxon>
        <taxon>metagenomes</taxon>
        <taxon>ecological metagenomes</taxon>
    </lineage>
</organism>
<keyword evidence="1" id="KW-0812">Transmembrane</keyword>
<reference evidence="2" key="1">
    <citation type="submission" date="2018-05" db="EMBL/GenBank/DDBJ databases">
        <authorList>
            <person name="Lanie J.A."/>
            <person name="Ng W.-L."/>
            <person name="Kazmierczak K.M."/>
            <person name="Andrzejewski T.M."/>
            <person name="Davidsen T.M."/>
            <person name="Wayne K.J."/>
            <person name="Tettelin H."/>
            <person name="Glass J.I."/>
            <person name="Rusch D."/>
            <person name="Podicherti R."/>
            <person name="Tsui H.-C.T."/>
            <person name="Winkler M.E."/>
        </authorList>
    </citation>
    <scope>NUCLEOTIDE SEQUENCE</scope>
</reference>
<feature type="transmembrane region" description="Helical" evidence="1">
    <location>
        <begin position="156"/>
        <end position="174"/>
    </location>
</feature>
<evidence type="ECO:0000256" key="1">
    <source>
        <dbReference type="SAM" id="Phobius"/>
    </source>
</evidence>
<keyword evidence="1" id="KW-1133">Transmembrane helix</keyword>
<feature type="transmembrane region" description="Helical" evidence="1">
    <location>
        <begin position="95"/>
        <end position="111"/>
    </location>
</feature>
<name>A0A383EA66_9ZZZZ</name>
<protein>
    <recommendedName>
        <fullName evidence="3">Glycosyltransferase RgtA/B/C/D-like domain-containing protein</fullName>
    </recommendedName>
</protein>
<feature type="non-terminal residue" evidence="2">
    <location>
        <position position="232"/>
    </location>
</feature>
<accession>A0A383EA66</accession>
<evidence type="ECO:0000313" key="2">
    <source>
        <dbReference type="EMBL" id="SVE53270.1"/>
    </source>
</evidence>
<sequence>FSLVATGIMAFIIFNLDLLLILKNREGQIIHGDTPWSSVEMVKLVSDIFSTFLGYRYLDDPPSILYHYPLPVWIFSLVCFFYGLKLALDSRQTPALIFVTLFATTFIFNLANQHYIQTRAVCYLLPFLLIYQTVGLIGLIKAGIKRTRFKTQEQERIYGILAGILLIYFSMLSIGKYQNLEPKSGNPYEQVKSFLLNETGSTDLIISSLRDTVGGFYLGDTIRDHTSNIFNN</sequence>
<feature type="transmembrane region" description="Helical" evidence="1">
    <location>
        <begin position="70"/>
        <end position="88"/>
    </location>
</feature>
<gene>
    <name evidence="2" type="ORF">METZ01_LOCUS506124</name>
</gene>
<proteinExistence type="predicted"/>
<keyword evidence="1" id="KW-0472">Membrane</keyword>
<feature type="transmembrane region" description="Helical" evidence="1">
    <location>
        <begin position="6"/>
        <end position="22"/>
    </location>
</feature>
<dbReference type="AlphaFoldDB" id="A0A383EA66"/>
<feature type="transmembrane region" description="Helical" evidence="1">
    <location>
        <begin position="123"/>
        <end position="144"/>
    </location>
</feature>
<feature type="non-terminal residue" evidence="2">
    <location>
        <position position="1"/>
    </location>
</feature>